<dbReference type="GO" id="GO:0016874">
    <property type="term" value="F:ligase activity"/>
    <property type="evidence" value="ECO:0007669"/>
    <property type="project" value="UniProtKB-KW"/>
</dbReference>
<feature type="transmembrane region" description="Helical" evidence="5">
    <location>
        <begin position="7"/>
        <end position="31"/>
    </location>
</feature>
<protein>
    <submittedName>
        <fullName evidence="7">O-antigen ligase family protein</fullName>
    </submittedName>
</protein>
<evidence type="ECO:0000259" key="6">
    <source>
        <dbReference type="Pfam" id="PF04932"/>
    </source>
</evidence>
<gene>
    <name evidence="7" type="ORF">IPJ27_03300</name>
</gene>
<feature type="transmembrane region" description="Helical" evidence="5">
    <location>
        <begin position="337"/>
        <end position="357"/>
    </location>
</feature>
<feature type="transmembrane region" description="Helical" evidence="5">
    <location>
        <begin position="625"/>
        <end position="650"/>
    </location>
</feature>
<feature type="transmembrane region" description="Helical" evidence="5">
    <location>
        <begin position="213"/>
        <end position="232"/>
    </location>
</feature>
<keyword evidence="2 5" id="KW-0812">Transmembrane</keyword>
<dbReference type="EMBL" id="JADJMH010000001">
    <property type="protein sequence ID" value="MBK7673850.1"/>
    <property type="molecule type" value="Genomic_DNA"/>
</dbReference>
<evidence type="ECO:0000313" key="7">
    <source>
        <dbReference type="EMBL" id="MBK7673850.1"/>
    </source>
</evidence>
<dbReference type="Pfam" id="PF04932">
    <property type="entry name" value="Wzy_C"/>
    <property type="match status" value="1"/>
</dbReference>
<feature type="transmembrane region" description="Helical" evidence="5">
    <location>
        <begin position="244"/>
        <end position="261"/>
    </location>
</feature>
<evidence type="ECO:0000313" key="8">
    <source>
        <dbReference type="Proteomes" id="UP000697998"/>
    </source>
</evidence>
<dbReference type="Proteomes" id="UP000697998">
    <property type="component" value="Unassembled WGS sequence"/>
</dbReference>
<feature type="transmembrane region" description="Helical" evidence="5">
    <location>
        <begin position="690"/>
        <end position="706"/>
    </location>
</feature>
<dbReference type="GO" id="GO:0016020">
    <property type="term" value="C:membrane"/>
    <property type="evidence" value="ECO:0007669"/>
    <property type="project" value="UniProtKB-SubCell"/>
</dbReference>
<sequence>MAEGRPLWEVVVTGLCGALAILAVLFGTFIALHHPLWAAWLTPVFVVWCIAVWLCPALWLFALPALLPVAGFSAWTGWIGIEEFDLLALGAAAGCQAQMATSRCWRAQRPRTIAGEPAQPQCLASPSVGPRGYRPDVVSDRAVMAADASGKQPQEDSRRALGWLLCAGRVRLAWIGLGLLTVSYLSAMVRGLADAGGFPLGWFQGYEEPLNSLRVAKSFLLVLLLLPSLASLLARRPRLAERSLAAGVATGLGCVALSVLWERAGFPGLLDFSTHYRSTALFWEMHVGGAGLDGFLALAAPFAVYAVVQARFQWLWALAASLAVIATYACLTTFSRGVYLAIAISLMVLAWLLAAPWRRRRVSAMERGPALVTLAAEPWRVCGNRVLGVVLLIEVLAVLGTGDFMGSRLSAGERDLGGRLQHWREGLSLLRGPSEFLFGRGLGRFPANYSQAVPRRQMPGRLRLVEEGNATHLRVLGPRQGLRPGGAFELLQRVPAPFLGTYTVALDVRTVQPAMLSVGLCHKHLLYAASCTQPAVIKLAGSEGWRHVSLSLIGQEGLSGGWPVPVLGFFDLRSLGPAAFIDVDNLSVVDARGGQLLANGGFSEGMSQWFFSSRHDFLSWHIDSLFLEVLIDQGVVGLSLLLALLAMAFANLLRGPGSARVLAPYLLSALLACLVVGVFSSLLDMPRSAFLFYLLLCCALFLNRRASTGLLKAPSTSFDMH</sequence>
<feature type="domain" description="O-antigen ligase-related" evidence="6">
    <location>
        <begin position="322"/>
        <end position="457"/>
    </location>
</feature>
<keyword evidence="3 5" id="KW-1133">Transmembrane helix</keyword>
<keyword evidence="4 5" id="KW-0472">Membrane</keyword>
<dbReference type="PANTHER" id="PTHR37422:SF13">
    <property type="entry name" value="LIPOPOLYSACCHARIDE BIOSYNTHESIS PROTEIN PA4999-RELATED"/>
    <property type="match status" value="1"/>
</dbReference>
<dbReference type="PANTHER" id="PTHR37422">
    <property type="entry name" value="TEICHURONIC ACID BIOSYNTHESIS PROTEIN TUAE"/>
    <property type="match status" value="1"/>
</dbReference>
<feature type="transmembrane region" description="Helical" evidence="5">
    <location>
        <begin position="662"/>
        <end position="683"/>
    </location>
</feature>
<reference evidence="7 8" key="1">
    <citation type="submission" date="2020-10" db="EMBL/GenBank/DDBJ databases">
        <title>Connecting structure to function with the recovery of over 1000 high-quality activated sludge metagenome-assembled genomes encoding full-length rRNA genes using long-read sequencing.</title>
        <authorList>
            <person name="Singleton C.M."/>
            <person name="Petriglieri F."/>
            <person name="Kristensen J.M."/>
            <person name="Kirkegaard R.H."/>
            <person name="Michaelsen T.Y."/>
            <person name="Andersen M.H."/>
            <person name="Karst S.M."/>
            <person name="Dueholm M.S."/>
            <person name="Nielsen P.H."/>
            <person name="Albertsen M."/>
        </authorList>
    </citation>
    <scope>NUCLEOTIDE SEQUENCE [LARGE SCALE GENOMIC DNA]</scope>
    <source>
        <strain evidence="7">EsbW_18-Q3-R4-48_BATAC.285</strain>
    </source>
</reference>
<evidence type="ECO:0000256" key="4">
    <source>
        <dbReference type="ARBA" id="ARBA00023136"/>
    </source>
</evidence>
<evidence type="ECO:0000256" key="1">
    <source>
        <dbReference type="ARBA" id="ARBA00004141"/>
    </source>
</evidence>
<feature type="transmembrane region" description="Helical" evidence="5">
    <location>
        <begin position="281"/>
        <end position="307"/>
    </location>
</feature>
<organism evidence="7 8">
    <name type="scientific">Candidatus Accumulibacter proximus</name>
    <dbReference type="NCBI Taxonomy" id="2954385"/>
    <lineage>
        <taxon>Bacteria</taxon>
        <taxon>Pseudomonadati</taxon>
        <taxon>Pseudomonadota</taxon>
        <taxon>Betaproteobacteria</taxon>
        <taxon>Candidatus Accumulibacter</taxon>
    </lineage>
</organism>
<comment type="subcellular location">
    <subcellularLocation>
        <location evidence="1">Membrane</location>
        <topology evidence="1">Multi-pass membrane protein</topology>
    </subcellularLocation>
</comment>
<proteinExistence type="predicted"/>
<feature type="transmembrane region" description="Helical" evidence="5">
    <location>
        <begin position="172"/>
        <end position="193"/>
    </location>
</feature>
<evidence type="ECO:0000256" key="3">
    <source>
        <dbReference type="ARBA" id="ARBA00022989"/>
    </source>
</evidence>
<feature type="transmembrane region" description="Helical" evidence="5">
    <location>
        <begin position="37"/>
        <end position="63"/>
    </location>
</feature>
<comment type="caution">
    <text evidence="7">The sequence shown here is derived from an EMBL/GenBank/DDBJ whole genome shotgun (WGS) entry which is preliminary data.</text>
</comment>
<accession>A0A935UFY4</accession>
<feature type="transmembrane region" description="Helical" evidence="5">
    <location>
        <begin position="314"/>
        <end position="331"/>
    </location>
</feature>
<dbReference type="InterPro" id="IPR051533">
    <property type="entry name" value="WaaL-like"/>
</dbReference>
<evidence type="ECO:0000256" key="2">
    <source>
        <dbReference type="ARBA" id="ARBA00022692"/>
    </source>
</evidence>
<dbReference type="AlphaFoldDB" id="A0A935UFY4"/>
<name>A0A935UFY4_9PROT</name>
<evidence type="ECO:0000256" key="5">
    <source>
        <dbReference type="SAM" id="Phobius"/>
    </source>
</evidence>
<keyword evidence="7" id="KW-0436">Ligase</keyword>
<dbReference type="InterPro" id="IPR007016">
    <property type="entry name" value="O-antigen_ligase-rel_domated"/>
</dbReference>